<dbReference type="InterPro" id="IPR032710">
    <property type="entry name" value="NTF2-like_dom_sf"/>
</dbReference>
<evidence type="ECO:0000313" key="7">
    <source>
        <dbReference type="Proteomes" id="UP000053433"/>
    </source>
</evidence>
<reference evidence="3 7" key="2">
    <citation type="submission" date="2015-10" db="EMBL/GenBank/DDBJ databases">
        <title>A novel member of the family Ruminococcaceae isolated from human faeces.</title>
        <authorList>
            <person name="Shkoporov A.N."/>
            <person name="Chaplin A.V."/>
            <person name="Motuzova O.V."/>
            <person name="Kafarskaia L.I."/>
            <person name="Efimov B.A."/>
        </authorList>
    </citation>
    <scope>NUCLEOTIDE SEQUENCE [LARGE SCALE GENOMIC DNA]</scope>
    <source>
        <strain evidence="3 7">668</strain>
    </source>
</reference>
<dbReference type="Pfam" id="PF12680">
    <property type="entry name" value="SnoaL_2"/>
    <property type="match status" value="1"/>
</dbReference>
<name>A0A0D8J2D6_9FIRM</name>
<reference evidence="5 9" key="3">
    <citation type="journal article" date="2019" name="Nat. Med.">
        <title>A library of human gut bacterial isolates paired with longitudinal multiomics data enables mechanistic microbiome research.</title>
        <authorList>
            <person name="Poyet M."/>
            <person name="Groussin M."/>
            <person name="Gibbons S.M."/>
            <person name="Avila-Pacheco J."/>
            <person name="Jiang X."/>
            <person name="Kearney S.M."/>
            <person name="Perrotta A.R."/>
            <person name="Berdy B."/>
            <person name="Zhao S."/>
            <person name="Lieberman T.D."/>
            <person name="Swanson P.K."/>
            <person name="Smith M."/>
            <person name="Roesemann S."/>
            <person name="Alexander J.E."/>
            <person name="Rich S.A."/>
            <person name="Livny J."/>
            <person name="Vlamakis H."/>
            <person name="Clish C."/>
            <person name="Bullock K."/>
            <person name="Deik A."/>
            <person name="Scott J."/>
            <person name="Pierce K.A."/>
            <person name="Xavier R.J."/>
            <person name="Alm E.J."/>
        </authorList>
    </citation>
    <scope>NUCLEOTIDE SEQUENCE [LARGE SCALE GENOMIC DNA]</scope>
    <source>
        <strain evidence="5 9">BIOML-A4</strain>
    </source>
</reference>
<dbReference type="Proteomes" id="UP000431913">
    <property type="component" value="Unassembled WGS sequence"/>
</dbReference>
<comment type="caution">
    <text evidence="2">The sequence shown here is derived from an EMBL/GenBank/DDBJ whole genome shotgun (WGS) entry which is preliminary data.</text>
</comment>
<dbReference type="EMBL" id="VUNJ01000015">
    <property type="protein sequence ID" value="MST92819.1"/>
    <property type="molecule type" value="Genomic_DNA"/>
</dbReference>
<evidence type="ECO:0000259" key="1">
    <source>
        <dbReference type="Pfam" id="PF12680"/>
    </source>
</evidence>
<sequence length="133" mass="15030">MDSAALAQALWADIGAQRWDALAAYFLPGALIFWHNTDECFTAEEFVRANREYPGNWRIEIERVHALADAAATAVRVYGPDGTSFHAASFFTFRHGKIVRLDEYWGDDGPAPEWRRALGIGRPIQREDRYGGE</sequence>
<dbReference type="EMBL" id="WMZU01000028">
    <property type="protein sequence ID" value="MTS28485.1"/>
    <property type="molecule type" value="Genomic_DNA"/>
</dbReference>
<reference evidence="2" key="1">
    <citation type="submission" date="2015-02" db="EMBL/GenBank/DDBJ databases">
        <title>A novel member of the family Ruminococcaceae isolated from human feces.</title>
        <authorList>
            <person name="Shkoporov A.N."/>
            <person name="Chaplin A.V."/>
            <person name="Motuzova O.V."/>
            <person name="Kafarskaia L.I."/>
            <person name="Khokhlova E.V."/>
            <person name="Efimov B.A."/>
        </authorList>
    </citation>
    <scope>NUCLEOTIDE SEQUENCE [LARGE SCALE GENOMIC DNA]</scope>
    <source>
        <strain evidence="2">585-1</strain>
    </source>
</reference>
<dbReference type="SUPFAM" id="SSF54427">
    <property type="entry name" value="NTF2-like"/>
    <property type="match status" value="1"/>
</dbReference>
<dbReference type="Proteomes" id="UP000053433">
    <property type="component" value="Unassembled WGS sequence"/>
</dbReference>
<evidence type="ECO:0000313" key="2">
    <source>
        <dbReference type="EMBL" id="KJF39943.1"/>
    </source>
</evidence>
<accession>A0A0W7TQC2</accession>
<evidence type="ECO:0000313" key="8">
    <source>
        <dbReference type="Proteomes" id="UP000431913"/>
    </source>
</evidence>
<dbReference type="GeneID" id="42856779"/>
<evidence type="ECO:0000313" key="6">
    <source>
        <dbReference type="Proteomes" id="UP000032483"/>
    </source>
</evidence>
<dbReference type="Proteomes" id="UP000472755">
    <property type="component" value="Unassembled WGS sequence"/>
</dbReference>
<evidence type="ECO:0000313" key="9">
    <source>
        <dbReference type="Proteomes" id="UP000472755"/>
    </source>
</evidence>
<dbReference type="AlphaFoldDB" id="A0A0D8J2D6"/>
<gene>
    <name evidence="3" type="ORF">ASJ35_10675</name>
    <name evidence="4" type="ORF">FYJ76_12915</name>
    <name evidence="5" type="ORF">GMD59_14500</name>
    <name evidence="2" type="ORF">TQ39_09295</name>
</gene>
<dbReference type="InterPro" id="IPR037401">
    <property type="entry name" value="SnoaL-like"/>
</dbReference>
<protein>
    <submittedName>
        <fullName evidence="4">Nuclear transport factor 2 family protein</fullName>
    </submittedName>
</protein>
<keyword evidence="6" id="KW-1185">Reference proteome</keyword>
<dbReference type="EMBL" id="JXXK01000011">
    <property type="protein sequence ID" value="KJF39943.1"/>
    <property type="molecule type" value="Genomic_DNA"/>
</dbReference>
<feature type="domain" description="SnoaL-like" evidence="1">
    <location>
        <begin position="9"/>
        <end position="100"/>
    </location>
</feature>
<accession>A0A0D8J2D6</accession>
<evidence type="ECO:0000313" key="5">
    <source>
        <dbReference type="EMBL" id="MTS28485.1"/>
    </source>
</evidence>
<reference evidence="4 8" key="4">
    <citation type="submission" date="2019-08" db="EMBL/GenBank/DDBJ databases">
        <title>In-depth cultivation of the pig gut microbiome towards novel bacterial diversity and tailored functional studies.</title>
        <authorList>
            <person name="Wylensek D."/>
            <person name="Hitch T.C.A."/>
            <person name="Clavel T."/>
        </authorList>
    </citation>
    <scope>NUCLEOTIDE SEQUENCE [LARGE SCALE GENOMIC DNA]</scope>
    <source>
        <strain evidence="4 8">WCA3-601-WT-6J</strain>
    </source>
</reference>
<dbReference type="RefSeq" id="WP_009323691.1">
    <property type="nucleotide sequence ID" value="NZ_CAOJUJ010000021.1"/>
</dbReference>
<proteinExistence type="predicted"/>
<dbReference type="Proteomes" id="UP000032483">
    <property type="component" value="Unassembled WGS sequence"/>
</dbReference>
<organism evidence="2 6">
    <name type="scientific">Ruthenibacterium lactatiformans</name>
    <dbReference type="NCBI Taxonomy" id="1550024"/>
    <lineage>
        <taxon>Bacteria</taxon>
        <taxon>Bacillati</taxon>
        <taxon>Bacillota</taxon>
        <taxon>Clostridia</taxon>
        <taxon>Eubacteriales</taxon>
        <taxon>Oscillospiraceae</taxon>
        <taxon>Ruthenibacterium</taxon>
    </lineage>
</organism>
<evidence type="ECO:0000313" key="3">
    <source>
        <dbReference type="EMBL" id="KUE76032.1"/>
    </source>
</evidence>
<dbReference type="Gene3D" id="3.10.450.50">
    <property type="match status" value="1"/>
</dbReference>
<evidence type="ECO:0000313" key="4">
    <source>
        <dbReference type="EMBL" id="MST92819.1"/>
    </source>
</evidence>
<dbReference type="EMBL" id="LMUA01000013">
    <property type="protein sequence ID" value="KUE76032.1"/>
    <property type="molecule type" value="Genomic_DNA"/>
</dbReference>